<dbReference type="eggNOG" id="COG0237">
    <property type="taxonomic scope" value="Bacteria"/>
</dbReference>
<keyword evidence="5 8" id="KW-0418">Kinase</keyword>
<keyword evidence="2 8" id="KW-0963">Cytoplasm</keyword>
<dbReference type="HAMAP" id="MF_00376">
    <property type="entry name" value="Dephospho_CoA_kinase"/>
    <property type="match status" value="1"/>
</dbReference>
<comment type="subcellular location">
    <subcellularLocation>
        <location evidence="8">Cytoplasm</location>
    </subcellularLocation>
</comment>
<keyword evidence="11" id="KW-1185">Reference proteome</keyword>
<dbReference type="GO" id="GO:0015937">
    <property type="term" value="P:coenzyme A biosynthetic process"/>
    <property type="evidence" value="ECO:0007669"/>
    <property type="project" value="UniProtKB-UniRule"/>
</dbReference>
<keyword evidence="3 8" id="KW-0808">Transferase</keyword>
<evidence type="ECO:0000313" key="11">
    <source>
        <dbReference type="Proteomes" id="UP000003987"/>
    </source>
</evidence>
<evidence type="ECO:0000256" key="6">
    <source>
        <dbReference type="ARBA" id="ARBA00022840"/>
    </source>
</evidence>
<dbReference type="CDD" id="cd02022">
    <property type="entry name" value="DPCK"/>
    <property type="match status" value="1"/>
</dbReference>
<dbReference type="Gene3D" id="3.40.50.300">
    <property type="entry name" value="P-loop containing nucleotide triphosphate hydrolases"/>
    <property type="match status" value="1"/>
</dbReference>
<evidence type="ECO:0000256" key="2">
    <source>
        <dbReference type="ARBA" id="ARBA00022490"/>
    </source>
</evidence>
<comment type="catalytic activity">
    <reaction evidence="8">
        <text>3'-dephospho-CoA + ATP = ADP + CoA + H(+)</text>
        <dbReference type="Rhea" id="RHEA:18245"/>
        <dbReference type="ChEBI" id="CHEBI:15378"/>
        <dbReference type="ChEBI" id="CHEBI:30616"/>
        <dbReference type="ChEBI" id="CHEBI:57287"/>
        <dbReference type="ChEBI" id="CHEBI:57328"/>
        <dbReference type="ChEBI" id="CHEBI:456216"/>
        <dbReference type="EC" id="2.7.1.24"/>
    </reaction>
</comment>
<dbReference type="GO" id="GO:0005524">
    <property type="term" value="F:ATP binding"/>
    <property type="evidence" value="ECO:0007669"/>
    <property type="project" value="UniProtKB-UniRule"/>
</dbReference>
<comment type="function">
    <text evidence="8">Catalyzes the phosphorylation of the 3'-hydroxyl group of dephosphocoenzyme A to form coenzyme A.</text>
</comment>
<comment type="pathway">
    <text evidence="8">Cofactor biosynthesis; coenzyme A biosynthesis; CoA from (R)-pantothenate: step 5/5.</text>
</comment>
<evidence type="ECO:0000256" key="3">
    <source>
        <dbReference type="ARBA" id="ARBA00022679"/>
    </source>
</evidence>
<dbReference type="PANTHER" id="PTHR10695">
    <property type="entry name" value="DEPHOSPHO-COA KINASE-RELATED"/>
    <property type="match status" value="1"/>
</dbReference>
<dbReference type="NCBIfam" id="TIGR00152">
    <property type="entry name" value="dephospho-CoA kinase"/>
    <property type="match status" value="1"/>
</dbReference>
<dbReference type="RefSeq" id="WP_006916348.1">
    <property type="nucleotide sequence ID" value="NZ_GG698802.1"/>
</dbReference>
<reference evidence="10 11" key="1">
    <citation type="submission" date="2009-06" db="EMBL/GenBank/DDBJ databases">
        <title>The Genome Sequence of Lactobacillus coleohominis strain 101-4-CHN.</title>
        <authorList>
            <consortium name="The Broad Institute Genome Sequencing Platform"/>
            <person name="Ward D."/>
            <person name="Young S.K."/>
            <person name="Zeng Q."/>
            <person name="Koehrsen M."/>
            <person name="Alvarado L."/>
            <person name="Berlin A."/>
            <person name="Borenstein D."/>
            <person name="Chen Z."/>
            <person name="Engels R."/>
            <person name="Freedman E."/>
            <person name="Gellesch M."/>
            <person name="Goldberg J."/>
            <person name="Griggs A."/>
            <person name="Gujja S."/>
            <person name="Heiman D."/>
            <person name="Hepburn T."/>
            <person name="Howarth C."/>
            <person name="Jen D."/>
            <person name="Larson L."/>
            <person name="Lewis B."/>
            <person name="Mehta T."/>
            <person name="Park D."/>
            <person name="Pearson M."/>
            <person name="Roberts A."/>
            <person name="Saif S."/>
            <person name="Shea T."/>
            <person name="Shenoy N."/>
            <person name="Sisk P."/>
            <person name="Stolte C."/>
            <person name="Sykes S."/>
            <person name="Walk T."/>
            <person name="White J."/>
            <person name="Yandava C."/>
            <person name="Liu Y."/>
            <person name="Xu Q."/>
            <person name="Lander E."/>
            <person name="Nusbaum C."/>
            <person name="Galagan J."/>
            <person name="Birren B."/>
        </authorList>
    </citation>
    <scope>NUCLEOTIDE SEQUENCE [LARGE SCALE GENOMIC DNA]</scope>
    <source>
        <strain evidence="10 11">101-4-CHN</strain>
    </source>
</reference>
<dbReference type="InterPro" id="IPR001977">
    <property type="entry name" value="Depp_CoAkinase"/>
</dbReference>
<accession>C7XTH9</accession>
<proteinExistence type="inferred from homology"/>
<comment type="similarity">
    <text evidence="1 8">Belongs to the CoaE family.</text>
</comment>
<organism evidence="10 11">
    <name type="scientific">Limosilactobacillus coleohominis 101-4-CHN</name>
    <dbReference type="NCBI Taxonomy" id="575594"/>
    <lineage>
        <taxon>Bacteria</taxon>
        <taxon>Bacillati</taxon>
        <taxon>Bacillota</taxon>
        <taxon>Bacilli</taxon>
        <taxon>Lactobacillales</taxon>
        <taxon>Lactobacillaceae</taxon>
        <taxon>Limosilactobacillus</taxon>
    </lineage>
</organism>
<dbReference type="EMBL" id="GG698802">
    <property type="protein sequence ID" value="EEU31152.1"/>
    <property type="molecule type" value="Genomic_DNA"/>
</dbReference>
<keyword evidence="4 8" id="KW-0547">Nucleotide-binding</keyword>
<dbReference type="GO" id="GO:0005737">
    <property type="term" value="C:cytoplasm"/>
    <property type="evidence" value="ECO:0007669"/>
    <property type="project" value="UniProtKB-SubCell"/>
</dbReference>
<dbReference type="STRING" id="575594.HMPREF0501_00557"/>
<dbReference type="SUPFAM" id="SSF52540">
    <property type="entry name" value="P-loop containing nucleoside triphosphate hydrolases"/>
    <property type="match status" value="1"/>
</dbReference>
<evidence type="ECO:0000313" key="10">
    <source>
        <dbReference type="EMBL" id="EEU31152.1"/>
    </source>
</evidence>
<evidence type="ECO:0000256" key="4">
    <source>
        <dbReference type="ARBA" id="ARBA00022741"/>
    </source>
</evidence>
<gene>
    <name evidence="8 10" type="primary">coaE</name>
    <name evidence="10" type="ORF">HMPREF0501_00557</name>
</gene>
<dbReference type="EC" id="2.7.1.24" evidence="8 9"/>
<dbReference type="Pfam" id="PF01121">
    <property type="entry name" value="CoaE"/>
    <property type="match status" value="1"/>
</dbReference>
<dbReference type="PANTHER" id="PTHR10695:SF46">
    <property type="entry name" value="BIFUNCTIONAL COENZYME A SYNTHASE-RELATED"/>
    <property type="match status" value="1"/>
</dbReference>
<dbReference type="GO" id="GO:0004140">
    <property type="term" value="F:dephospho-CoA kinase activity"/>
    <property type="evidence" value="ECO:0007669"/>
    <property type="project" value="UniProtKB-UniRule"/>
</dbReference>
<dbReference type="AlphaFoldDB" id="C7XTH9"/>
<evidence type="ECO:0000256" key="8">
    <source>
        <dbReference type="HAMAP-Rule" id="MF_00376"/>
    </source>
</evidence>
<dbReference type="InterPro" id="IPR027417">
    <property type="entry name" value="P-loop_NTPase"/>
</dbReference>
<name>C7XTH9_9LACO</name>
<sequence length="196" mass="22047">MRIIGITGGIASGKSTVSNYLIRCGYSVVDADHVARQVVAPGTRGLKKIVQTFGPQILTDDGRLDRQKLGQVVFNSPNQLQRLNEILQPLIRQEIIRQLTALQRTDHQLIFLDAPLLFEQHYDTLCDLVMVVVVSPAIQLKRLMKRNQLTVEQAEARIKSQLPLGTKKTLADLVIDNDSTIARTEQQVQQWLDNVQ</sequence>
<dbReference type="UniPathway" id="UPA00241">
    <property type="reaction ID" value="UER00356"/>
</dbReference>
<feature type="binding site" evidence="8">
    <location>
        <begin position="11"/>
        <end position="16"/>
    </location>
    <ligand>
        <name>ATP</name>
        <dbReference type="ChEBI" id="CHEBI:30616"/>
    </ligand>
</feature>
<keyword evidence="7 8" id="KW-0173">Coenzyme A biosynthesis</keyword>
<evidence type="ECO:0000256" key="9">
    <source>
        <dbReference type="NCBIfam" id="TIGR00152"/>
    </source>
</evidence>
<evidence type="ECO:0000256" key="1">
    <source>
        <dbReference type="ARBA" id="ARBA00009018"/>
    </source>
</evidence>
<dbReference type="OrthoDB" id="9812943at2"/>
<dbReference type="PROSITE" id="PS51219">
    <property type="entry name" value="DPCK"/>
    <property type="match status" value="1"/>
</dbReference>
<keyword evidence="6 8" id="KW-0067">ATP-binding</keyword>
<dbReference type="Proteomes" id="UP000003987">
    <property type="component" value="Unassembled WGS sequence"/>
</dbReference>
<protein>
    <recommendedName>
        <fullName evidence="8 9">Dephospho-CoA kinase</fullName>
        <ecNumber evidence="8 9">2.7.1.24</ecNumber>
    </recommendedName>
    <alternativeName>
        <fullName evidence="8">Dephosphocoenzyme A kinase</fullName>
    </alternativeName>
</protein>
<dbReference type="FunFam" id="3.40.50.300:FF:000991">
    <property type="entry name" value="Dephospho-CoA kinase"/>
    <property type="match status" value="1"/>
</dbReference>
<dbReference type="HOGENOM" id="CLU_057180_0_0_9"/>
<evidence type="ECO:0000256" key="5">
    <source>
        <dbReference type="ARBA" id="ARBA00022777"/>
    </source>
</evidence>
<evidence type="ECO:0000256" key="7">
    <source>
        <dbReference type="ARBA" id="ARBA00022993"/>
    </source>
</evidence>